<dbReference type="AlphaFoldDB" id="A0A2A2TCD5"/>
<keyword evidence="1" id="KW-0472">Membrane</keyword>
<name>A0A2A2TCD5_9CYAN</name>
<evidence type="ECO:0000313" key="2">
    <source>
        <dbReference type="EMBL" id="PAX51424.1"/>
    </source>
</evidence>
<dbReference type="RefSeq" id="WP_095724224.1">
    <property type="nucleotide sequence ID" value="NZ_NTFS01000397.1"/>
</dbReference>
<dbReference type="EMBL" id="NTFS01000397">
    <property type="protein sequence ID" value="PAX51424.1"/>
    <property type="molecule type" value="Genomic_DNA"/>
</dbReference>
<evidence type="ECO:0000256" key="1">
    <source>
        <dbReference type="SAM" id="Phobius"/>
    </source>
</evidence>
<sequence>MSENNSNNQESDNQDYFKRDRTEADKFVVEIPPEKPPTYHEKLPSGFDPMGEIYLRGHAYRGLSSGTQPWWVIISGWFIFGGIAFMIIGVAISSLSPVLIIPFLFALIPVIILWRGTAAKLANRKSQRR</sequence>
<feature type="transmembrane region" description="Helical" evidence="1">
    <location>
        <begin position="98"/>
        <end position="118"/>
    </location>
</feature>
<evidence type="ECO:0000313" key="3">
    <source>
        <dbReference type="Proteomes" id="UP000218238"/>
    </source>
</evidence>
<dbReference type="OrthoDB" id="514559at2"/>
<organism evidence="2 3">
    <name type="scientific">Brunnivagina elsteri CCALA 953</name>
    <dbReference type="NCBI Taxonomy" id="987040"/>
    <lineage>
        <taxon>Bacteria</taxon>
        <taxon>Bacillati</taxon>
        <taxon>Cyanobacteriota</taxon>
        <taxon>Cyanophyceae</taxon>
        <taxon>Nostocales</taxon>
        <taxon>Calotrichaceae</taxon>
        <taxon>Brunnivagina</taxon>
    </lineage>
</organism>
<proteinExistence type="predicted"/>
<protein>
    <submittedName>
        <fullName evidence="2">Uncharacterized protein</fullName>
    </submittedName>
</protein>
<accession>A0A2A2TCD5</accession>
<dbReference type="Proteomes" id="UP000218238">
    <property type="component" value="Unassembled WGS sequence"/>
</dbReference>
<reference evidence="2 3" key="1">
    <citation type="submission" date="2017-08" db="EMBL/GenBank/DDBJ databases">
        <title>Draft genome sequence of filamentous cyanobacterium Calothrix elsteri CCALA 953.</title>
        <authorList>
            <person name="Gagunashvili A.N."/>
            <person name="Elster J."/>
            <person name="Andresson O.S."/>
        </authorList>
    </citation>
    <scope>NUCLEOTIDE SEQUENCE [LARGE SCALE GENOMIC DNA]</scope>
    <source>
        <strain evidence="2 3">CCALA 953</strain>
    </source>
</reference>
<comment type="caution">
    <text evidence="2">The sequence shown here is derived from an EMBL/GenBank/DDBJ whole genome shotgun (WGS) entry which is preliminary data.</text>
</comment>
<gene>
    <name evidence="2" type="ORF">CK510_24840</name>
</gene>
<keyword evidence="1" id="KW-0812">Transmembrane</keyword>
<keyword evidence="1" id="KW-1133">Transmembrane helix</keyword>
<feature type="transmembrane region" description="Helical" evidence="1">
    <location>
        <begin position="70"/>
        <end position="92"/>
    </location>
</feature>
<keyword evidence="3" id="KW-1185">Reference proteome</keyword>